<keyword evidence="2 4" id="KW-0238">DNA-binding</keyword>
<comment type="caution">
    <text evidence="8">The sequence shown here is derived from an EMBL/GenBank/DDBJ whole genome shotgun (WGS) entry which is preliminary data.</text>
</comment>
<dbReference type="Pfam" id="PF00505">
    <property type="entry name" value="HMG_box"/>
    <property type="match status" value="1"/>
</dbReference>
<evidence type="ECO:0000256" key="4">
    <source>
        <dbReference type="PROSITE-ProRule" id="PRU00267"/>
    </source>
</evidence>
<keyword evidence="3 4" id="KW-0539">Nucleus</keyword>
<dbReference type="PROSITE" id="PS50118">
    <property type="entry name" value="HMG_BOX_2"/>
    <property type="match status" value="1"/>
</dbReference>
<feature type="compositionally biased region" description="Basic and acidic residues" evidence="6">
    <location>
        <begin position="173"/>
        <end position="182"/>
    </location>
</feature>
<dbReference type="OrthoDB" id="1919336at2759"/>
<evidence type="ECO:0000313" key="9">
    <source>
        <dbReference type="Proteomes" id="UP000605846"/>
    </source>
</evidence>
<sequence length="225" mass="25529">MTKLKRRVREIEEDNNIIQVKLHKAERQIKRLRVERLILLEQLDDARHPGKSISDTDVSETESGMSEVPPPTKGSRSSGRLGGATVTRKKKDPNAPKGPGNVFFLYCRMERDKIKDELPNEGLGEVTRALGQKWKALTKEEKQKYYDLYKKEQGEYEEAMKSYTAGSATAATETKETSLKKEEEEDELEEEDQEEEEIDMLQEDEEEGDTEMAGVSSPTAGQSSQ</sequence>
<organism evidence="8 9">
    <name type="scientific">Apophysomyces ossiformis</name>
    <dbReference type="NCBI Taxonomy" id="679940"/>
    <lineage>
        <taxon>Eukaryota</taxon>
        <taxon>Fungi</taxon>
        <taxon>Fungi incertae sedis</taxon>
        <taxon>Mucoromycota</taxon>
        <taxon>Mucoromycotina</taxon>
        <taxon>Mucoromycetes</taxon>
        <taxon>Mucorales</taxon>
        <taxon>Mucorineae</taxon>
        <taxon>Mucoraceae</taxon>
        <taxon>Apophysomyces</taxon>
    </lineage>
</organism>
<feature type="DNA-binding region" description="HMG box" evidence="4">
    <location>
        <begin position="96"/>
        <end position="164"/>
    </location>
</feature>
<keyword evidence="9" id="KW-1185">Reference proteome</keyword>
<feature type="domain" description="HMG box" evidence="7">
    <location>
        <begin position="96"/>
        <end position="164"/>
    </location>
</feature>
<dbReference type="AlphaFoldDB" id="A0A8H7BG09"/>
<evidence type="ECO:0000256" key="6">
    <source>
        <dbReference type="SAM" id="MobiDB-lite"/>
    </source>
</evidence>
<evidence type="ECO:0000256" key="2">
    <source>
        <dbReference type="ARBA" id="ARBA00023125"/>
    </source>
</evidence>
<dbReference type="SMART" id="SM00398">
    <property type="entry name" value="HMG"/>
    <property type="match status" value="1"/>
</dbReference>
<name>A0A8H7BG09_9FUNG</name>
<gene>
    <name evidence="8" type="primary">NHP10_2</name>
    <name evidence="8" type="ORF">EC973_005534</name>
</gene>
<evidence type="ECO:0000313" key="8">
    <source>
        <dbReference type="EMBL" id="KAF7721036.1"/>
    </source>
</evidence>
<reference evidence="8" key="1">
    <citation type="submission" date="2020-01" db="EMBL/GenBank/DDBJ databases">
        <title>Genome Sequencing of Three Apophysomyces-Like Fungal Strains Confirms a Novel Fungal Genus in the Mucoromycota with divergent Burkholderia-like Endosymbiotic Bacteria.</title>
        <authorList>
            <person name="Stajich J.E."/>
            <person name="Macias A.M."/>
            <person name="Carter-House D."/>
            <person name="Lovett B."/>
            <person name="Kasson L.R."/>
            <person name="Berry K."/>
            <person name="Grigoriev I."/>
            <person name="Chang Y."/>
            <person name="Spatafora J."/>
            <person name="Kasson M.T."/>
        </authorList>
    </citation>
    <scope>NUCLEOTIDE SEQUENCE</scope>
    <source>
        <strain evidence="8">NRRL A-21654</strain>
    </source>
</reference>
<dbReference type="InterPro" id="IPR036910">
    <property type="entry name" value="HMG_box_dom_sf"/>
</dbReference>
<accession>A0A8H7BG09</accession>
<dbReference type="SUPFAM" id="SSF47095">
    <property type="entry name" value="HMG-box"/>
    <property type="match status" value="1"/>
</dbReference>
<dbReference type="Proteomes" id="UP000605846">
    <property type="component" value="Unassembled WGS sequence"/>
</dbReference>
<protein>
    <submittedName>
        <fullName evidence="8">Non-histone protein</fullName>
    </submittedName>
</protein>
<feature type="region of interest" description="Disordered" evidence="6">
    <location>
        <begin position="47"/>
        <end position="100"/>
    </location>
</feature>
<dbReference type="InterPro" id="IPR050342">
    <property type="entry name" value="HMGB"/>
</dbReference>
<feature type="compositionally biased region" description="Acidic residues" evidence="6">
    <location>
        <begin position="183"/>
        <end position="210"/>
    </location>
</feature>
<dbReference type="GO" id="GO:0005634">
    <property type="term" value="C:nucleus"/>
    <property type="evidence" value="ECO:0007669"/>
    <property type="project" value="UniProtKB-SubCell"/>
</dbReference>
<dbReference type="InterPro" id="IPR056513">
    <property type="entry name" value="INO80F"/>
</dbReference>
<feature type="compositionally biased region" description="Polar residues" evidence="6">
    <location>
        <begin position="53"/>
        <end position="64"/>
    </location>
</feature>
<evidence type="ECO:0000256" key="1">
    <source>
        <dbReference type="ARBA" id="ARBA00004123"/>
    </source>
</evidence>
<comment type="subcellular location">
    <subcellularLocation>
        <location evidence="1">Nucleus</location>
    </subcellularLocation>
</comment>
<dbReference type="InterPro" id="IPR009071">
    <property type="entry name" value="HMG_box_dom"/>
</dbReference>
<evidence type="ECO:0000256" key="3">
    <source>
        <dbReference type="ARBA" id="ARBA00023242"/>
    </source>
</evidence>
<keyword evidence="5" id="KW-0175">Coiled coil</keyword>
<dbReference type="PANTHER" id="PTHR48112">
    <property type="entry name" value="HIGH MOBILITY GROUP PROTEIN DSP1"/>
    <property type="match status" value="1"/>
</dbReference>
<feature type="coiled-coil region" evidence="5">
    <location>
        <begin position="1"/>
        <end position="42"/>
    </location>
</feature>
<evidence type="ECO:0000259" key="7">
    <source>
        <dbReference type="PROSITE" id="PS50118"/>
    </source>
</evidence>
<feature type="region of interest" description="Disordered" evidence="6">
    <location>
        <begin position="161"/>
        <end position="225"/>
    </location>
</feature>
<dbReference type="Pfam" id="PF24245">
    <property type="entry name" value="INO80F"/>
    <property type="match status" value="1"/>
</dbReference>
<feature type="compositionally biased region" description="Polar residues" evidence="6">
    <location>
        <begin position="216"/>
        <end position="225"/>
    </location>
</feature>
<dbReference type="EMBL" id="JABAYA010000315">
    <property type="protein sequence ID" value="KAF7721036.1"/>
    <property type="molecule type" value="Genomic_DNA"/>
</dbReference>
<dbReference type="Gene3D" id="1.10.30.10">
    <property type="entry name" value="High mobility group box domain"/>
    <property type="match status" value="1"/>
</dbReference>
<proteinExistence type="predicted"/>
<evidence type="ECO:0000256" key="5">
    <source>
        <dbReference type="SAM" id="Coils"/>
    </source>
</evidence>
<dbReference type="GO" id="GO:0003677">
    <property type="term" value="F:DNA binding"/>
    <property type="evidence" value="ECO:0007669"/>
    <property type="project" value="UniProtKB-UniRule"/>
</dbReference>